<dbReference type="PROSITE" id="PS51379">
    <property type="entry name" value="4FE4S_FER_2"/>
    <property type="match status" value="2"/>
</dbReference>
<evidence type="ECO:0000259" key="5">
    <source>
        <dbReference type="PROSITE" id="PS51379"/>
    </source>
</evidence>
<keyword evidence="1" id="KW-0004">4Fe-4S</keyword>
<dbReference type="Gene3D" id="3.30.70.20">
    <property type="match status" value="1"/>
</dbReference>
<feature type="domain" description="4Fe-4S ferredoxin-type" evidence="5">
    <location>
        <begin position="195"/>
        <end position="224"/>
    </location>
</feature>
<dbReference type="Proteomes" id="UP000622405">
    <property type="component" value="Unassembled WGS sequence"/>
</dbReference>
<dbReference type="InterPro" id="IPR029039">
    <property type="entry name" value="Flavoprotein-like_sf"/>
</dbReference>
<keyword evidence="3" id="KW-0408">Iron</keyword>
<evidence type="ECO:0000256" key="2">
    <source>
        <dbReference type="ARBA" id="ARBA00022723"/>
    </source>
</evidence>
<gene>
    <name evidence="6" type="ORF">GH811_07365</name>
</gene>
<dbReference type="Pfam" id="PF00037">
    <property type="entry name" value="Fer4"/>
    <property type="match status" value="1"/>
</dbReference>
<evidence type="ECO:0000313" key="7">
    <source>
        <dbReference type="Proteomes" id="UP000622405"/>
    </source>
</evidence>
<accession>A0ABR6YW51</accession>
<dbReference type="InterPro" id="IPR050572">
    <property type="entry name" value="Fe-S_Ferredoxin"/>
</dbReference>
<dbReference type="InterPro" id="IPR047964">
    <property type="entry name" value="EFR1-like"/>
</dbReference>
<name>A0ABR6YW51_9FIRM</name>
<keyword evidence="4" id="KW-0411">Iron-sulfur</keyword>
<evidence type="ECO:0000256" key="1">
    <source>
        <dbReference type="ARBA" id="ARBA00022485"/>
    </source>
</evidence>
<dbReference type="PROSITE" id="PS00201">
    <property type="entry name" value="FLAVODOXIN"/>
    <property type="match status" value="1"/>
</dbReference>
<dbReference type="SUPFAM" id="SSF52218">
    <property type="entry name" value="Flavoproteins"/>
    <property type="match status" value="1"/>
</dbReference>
<dbReference type="InterPro" id="IPR017896">
    <property type="entry name" value="4Fe4S_Fe-S-bd"/>
</dbReference>
<dbReference type="PANTHER" id="PTHR43687:SF1">
    <property type="entry name" value="FERREDOXIN III"/>
    <property type="match status" value="1"/>
</dbReference>
<keyword evidence="2" id="KW-0479">Metal-binding</keyword>
<comment type="caution">
    <text evidence="6">The sequence shown here is derived from an EMBL/GenBank/DDBJ whole genome shotgun (WGS) entry which is preliminary data.</text>
</comment>
<dbReference type="EMBL" id="WJBE01000005">
    <property type="protein sequence ID" value="MBC3899432.1"/>
    <property type="molecule type" value="Genomic_DNA"/>
</dbReference>
<proteinExistence type="predicted"/>
<reference evidence="6 7" key="1">
    <citation type="journal article" date="2020" name="mSystems">
        <title>Defining Genomic and Predicted Metabolic Features of the Acetobacterium Genus.</title>
        <authorList>
            <person name="Ross D.E."/>
            <person name="Marshall C.W."/>
            <person name="Gulliver D."/>
            <person name="May H.D."/>
            <person name="Norman R.S."/>
        </authorList>
    </citation>
    <scope>NUCLEOTIDE SEQUENCE [LARGE SCALE GENOMIC DNA]</scope>
    <source>
        <strain evidence="6 7">DSM 4132</strain>
    </source>
</reference>
<evidence type="ECO:0000313" key="6">
    <source>
        <dbReference type="EMBL" id="MBC3899432.1"/>
    </source>
</evidence>
<evidence type="ECO:0000256" key="3">
    <source>
        <dbReference type="ARBA" id="ARBA00023004"/>
    </source>
</evidence>
<dbReference type="NCBIfam" id="NF038196">
    <property type="entry name" value="ferrodoxin_EFR1"/>
    <property type="match status" value="1"/>
</dbReference>
<feature type="domain" description="4Fe-4S ferredoxin-type" evidence="5">
    <location>
        <begin position="225"/>
        <end position="252"/>
    </location>
</feature>
<dbReference type="Pfam" id="PF12724">
    <property type="entry name" value="Flavodoxin_5"/>
    <property type="match status" value="1"/>
</dbReference>
<dbReference type="Gene3D" id="3.40.50.360">
    <property type="match status" value="1"/>
</dbReference>
<evidence type="ECO:0000256" key="4">
    <source>
        <dbReference type="ARBA" id="ARBA00023014"/>
    </source>
</evidence>
<dbReference type="RefSeq" id="WP_186893923.1">
    <property type="nucleotide sequence ID" value="NZ_WJBE01000005.1"/>
</dbReference>
<dbReference type="InterPro" id="IPR001226">
    <property type="entry name" value="Flavodoxin_CS"/>
</dbReference>
<keyword evidence="7" id="KW-1185">Reference proteome</keyword>
<dbReference type="PROSITE" id="PS00198">
    <property type="entry name" value="4FE4S_FER_1"/>
    <property type="match status" value="2"/>
</dbReference>
<sequence length="276" mass="31023">MKKTVIYYFSGTGNTWWVATRLAEALQPHHHQVSIHSIETLMLEDVSAELSDIDHVVLGFPVYGSTAPRPMLDFIHTFPAANGRQTITIFATQALASGDTALMISRMLAQKGYLVQQARHFRMMNNLHLPRFKFYPPKNDYRSERLLARTLPRVVDLAREIATGKKHITGNNPLGHLLGGLQRRHIDALIIKASAEFRVDQKRCILCGKCLRICPTGNIRRAQEQLHFAKDCVLCLRCYSHCPTAAILLGEGSADVHKYPRYKGPGPGFNVDVLIK</sequence>
<dbReference type="InterPro" id="IPR026816">
    <property type="entry name" value="Flavodoxin_dom"/>
</dbReference>
<dbReference type="PANTHER" id="PTHR43687">
    <property type="entry name" value="ADENYLYLSULFATE REDUCTASE, BETA SUBUNIT"/>
    <property type="match status" value="1"/>
</dbReference>
<protein>
    <submittedName>
        <fullName evidence="6">4Fe-4S dicluster domain-containing protein</fullName>
    </submittedName>
</protein>
<organism evidence="6 7">
    <name type="scientific">Acetobacterium malicum</name>
    <dbReference type="NCBI Taxonomy" id="52692"/>
    <lineage>
        <taxon>Bacteria</taxon>
        <taxon>Bacillati</taxon>
        <taxon>Bacillota</taxon>
        <taxon>Clostridia</taxon>
        <taxon>Eubacteriales</taxon>
        <taxon>Eubacteriaceae</taxon>
        <taxon>Acetobacterium</taxon>
    </lineage>
</organism>
<dbReference type="SUPFAM" id="SSF54862">
    <property type="entry name" value="4Fe-4S ferredoxins"/>
    <property type="match status" value="1"/>
</dbReference>
<dbReference type="InterPro" id="IPR017900">
    <property type="entry name" value="4Fe4S_Fe_S_CS"/>
</dbReference>